<dbReference type="STRING" id="268475.A0A0V1GTX7"/>
<keyword evidence="2" id="KW-0808">Transferase</keyword>
<keyword evidence="5" id="KW-0255">Endonuclease</keyword>
<evidence type="ECO:0000313" key="9">
    <source>
        <dbReference type="EMBL" id="KRZ01677.1"/>
    </source>
</evidence>
<keyword evidence="1" id="KW-0645">Protease</keyword>
<dbReference type="Gene3D" id="2.40.70.10">
    <property type="entry name" value="Acid Proteases"/>
    <property type="match status" value="1"/>
</dbReference>
<dbReference type="Proteomes" id="UP000055024">
    <property type="component" value="Unassembled WGS sequence"/>
</dbReference>
<dbReference type="FunFam" id="3.10.10.10:FF:000007">
    <property type="entry name" value="Retrovirus-related Pol polyprotein from transposon 17.6-like Protein"/>
    <property type="match status" value="1"/>
</dbReference>
<dbReference type="InterPro" id="IPR043128">
    <property type="entry name" value="Rev_trsase/Diguanyl_cyclase"/>
</dbReference>
<dbReference type="Pfam" id="PF00078">
    <property type="entry name" value="RVT_1"/>
    <property type="match status" value="1"/>
</dbReference>
<dbReference type="PANTHER" id="PTHR24559">
    <property type="entry name" value="TRANSPOSON TY3-I GAG-POL POLYPROTEIN"/>
    <property type="match status" value="1"/>
</dbReference>
<sequence length="480" mass="53874">MLVDSGSAVTLLRQDAYDSIDNPPPLNPSSLYEPRFCVDTAELRHPVHVVSNVSQRCLLGADFLSRHGCVLNFALGTLTCGKAVARFNQTQGTAESESRLGGTVTDEADRQLQITSKKDPVRTADDRRDFNAPGMRDPLPVIVAIVKETITMPVESEVKVKGRLVFPNDRSHTVCNVTSIVEPSERLIKKHSVLTARSLSEAGTFTPLSEEHEIATWNECSQISTERQKKTARLPSLPEDPELDSQGSKAFRDLLRRYEHIFSIDGETGRTALVKHRIDTGDARPCKQAPCRLPYHLRNTVKAELDRMLDQGIIEEFDGPWASPIVLDAHPLPRIDDTFDALSGAKWFSTMDLSSGFWQVEVEEKDMERTAFCTPFGLYQFRVMPFGLCNAPSIFQRLMELVLQGLNWSTCPVYLDDIIVYSRTAEDHLVQLAEELKAGSAVKSRQELLKCFCLMLQSRSELNQKIPLAAFHFQQKNLQK</sequence>
<dbReference type="InterPro" id="IPR000477">
    <property type="entry name" value="RT_dom"/>
</dbReference>
<dbReference type="InterPro" id="IPR053134">
    <property type="entry name" value="RNA-dir_DNA_polymerase"/>
</dbReference>
<protein>
    <submittedName>
        <fullName evidence="9">Retrovirus-related Pol polyprotein from transposon opus</fullName>
    </submittedName>
</protein>
<dbReference type="GO" id="GO:0004190">
    <property type="term" value="F:aspartic-type endopeptidase activity"/>
    <property type="evidence" value="ECO:0007669"/>
    <property type="project" value="InterPro"/>
</dbReference>
<evidence type="ECO:0000256" key="7">
    <source>
        <dbReference type="ARBA" id="ARBA00022918"/>
    </source>
</evidence>
<evidence type="ECO:0000256" key="2">
    <source>
        <dbReference type="ARBA" id="ARBA00022679"/>
    </source>
</evidence>
<organism evidence="9 10">
    <name type="scientific">Trichinella zimbabwensis</name>
    <dbReference type="NCBI Taxonomy" id="268475"/>
    <lineage>
        <taxon>Eukaryota</taxon>
        <taxon>Metazoa</taxon>
        <taxon>Ecdysozoa</taxon>
        <taxon>Nematoda</taxon>
        <taxon>Enoplea</taxon>
        <taxon>Dorylaimia</taxon>
        <taxon>Trichinellida</taxon>
        <taxon>Trichinellidae</taxon>
        <taxon>Trichinella</taxon>
    </lineage>
</organism>
<evidence type="ECO:0000256" key="1">
    <source>
        <dbReference type="ARBA" id="ARBA00022670"/>
    </source>
</evidence>
<accession>A0A0V1GTX7</accession>
<dbReference type="EMBL" id="JYDP01000269">
    <property type="protein sequence ID" value="KRZ01677.1"/>
    <property type="molecule type" value="Genomic_DNA"/>
</dbReference>
<dbReference type="AlphaFoldDB" id="A0A0V1GTX7"/>
<evidence type="ECO:0000313" key="10">
    <source>
        <dbReference type="Proteomes" id="UP000055024"/>
    </source>
</evidence>
<dbReference type="GO" id="GO:0006508">
    <property type="term" value="P:proteolysis"/>
    <property type="evidence" value="ECO:0007669"/>
    <property type="project" value="UniProtKB-KW"/>
</dbReference>
<proteinExistence type="predicted"/>
<dbReference type="Gene3D" id="3.10.10.10">
    <property type="entry name" value="HIV Type 1 Reverse Transcriptase, subunit A, domain 1"/>
    <property type="match status" value="2"/>
</dbReference>
<evidence type="ECO:0000259" key="8">
    <source>
        <dbReference type="Pfam" id="PF00078"/>
    </source>
</evidence>
<dbReference type="GO" id="GO:0004519">
    <property type="term" value="F:endonuclease activity"/>
    <property type="evidence" value="ECO:0007669"/>
    <property type="project" value="UniProtKB-KW"/>
</dbReference>
<keyword evidence="3" id="KW-0548">Nucleotidyltransferase</keyword>
<dbReference type="SUPFAM" id="SSF56672">
    <property type="entry name" value="DNA/RNA polymerases"/>
    <property type="match status" value="1"/>
</dbReference>
<reference evidence="9 10" key="1">
    <citation type="submission" date="2015-01" db="EMBL/GenBank/DDBJ databases">
        <title>Evolution of Trichinella species and genotypes.</title>
        <authorList>
            <person name="Korhonen P.K."/>
            <person name="Edoardo P."/>
            <person name="Giuseppe L.R."/>
            <person name="Gasser R.B."/>
        </authorList>
    </citation>
    <scope>NUCLEOTIDE SEQUENCE [LARGE SCALE GENOMIC DNA]</scope>
    <source>
        <strain evidence="9">ISS1029</strain>
    </source>
</reference>
<dbReference type="GO" id="GO:0003964">
    <property type="term" value="F:RNA-directed DNA polymerase activity"/>
    <property type="evidence" value="ECO:0007669"/>
    <property type="project" value="UniProtKB-KW"/>
</dbReference>
<keyword evidence="10" id="KW-1185">Reference proteome</keyword>
<gene>
    <name evidence="9" type="primary">pol</name>
    <name evidence="9" type="ORF">T11_2568</name>
</gene>
<dbReference type="CDD" id="cd01647">
    <property type="entry name" value="RT_LTR"/>
    <property type="match status" value="1"/>
</dbReference>
<dbReference type="PANTHER" id="PTHR24559:SF435">
    <property type="entry name" value="RIBONUCLEASE H"/>
    <property type="match status" value="1"/>
</dbReference>
<dbReference type="InterPro" id="IPR021109">
    <property type="entry name" value="Peptidase_aspartic_dom_sf"/>
</dbReference>
<dbReference type="PROSITE" id="PS00141">
    <property type="entry name" value="ASP_PROTEASE"/>
    <property type="match status" value="1"/>
</dbReference>
<comment type="caution">
    <text evidence="9">The sequence shown here is derived from an EMBL/GenBank/DDBJ whole genome shotgun (WGS) entry which is preliminary data.</text>
</comment>
<evidence type="ECO:0000256" key="3">
    <source>
        <dbReference type="ARBA" id="ARBA00022695"/>
    </source>
</evidence>
<keyword evidence="6" id="KW-0378">Hydrolase</keyword>
<keyword evidence="7" id="KW-0695">RNA-directed DNA polymerase</keyword>
<dbReference type="Gene3D" id="3.30.70.270">
    <property type="match status" value="1"/>
</dbReference>
<dbReference type="OrthoDB" id="154058at2759"/>
<name>A0A0V1GTX7_9BILA</name>
<evidence type="ECO:0000256" key="4">
    <source>
        <dbReference type="ARBA" id="ARBA00022722"/>
    </source>
</evidence>
<evidence type="ECO:0000256" key="5">
    <source>
        <dbReference type="ARBA" id="ARBA00022759"/>
    </source>
</evidence>
<dbReference type="InterPro" id="IPR043502">
    <property type="entry name" value="DNA/RNA_pol_sf"/>
</dbReference>
<dbReference type="SUPFAM" id="SSF50630">
    <property type="entry name" value="Acid proteases"/>
    <property type="match status" value="1"/>
</dbReference>
<keyword evidence="4" id="KW-0540">Nuclease</keyword>
<feature type="domain" description="Reverse transcriptase" evidence="8">
    <location>
        <begin position="327"/>
        <end position="439"/>
    </location>
</feature>
<dbReference type="InterPro" id="IPR001969">
    <property type="entry name" value="Aspartic_peptidase_AS"/>
</dbReference>
<evidence type="ECO:0000256" key="6">
    <source>
        <dbReference type="ARBA" id="ARBA00022801"/>
    </source>
</evidence>